<accession>A0A0J7KLW3</accession>
<gene>
    <name evidence="2" type="ORF">RF55_8753</name>
</gene>
<dbReference type="GO" id="GO:0055085">
    <property type="term" value="P:transmembrane transport"/>
    <property type="evidence" value="ECO:0007669"/>
    <property type="project" value="InterPro"/>
</dbReference>
<proteinExistence type="predicted"/>
<sequence>MMRYFSSLASTSLGLLFLTGTAFSAPARQEETLSPKVIVVAGWENGKDTGDAPGEYQFWVERLHLDQKVTIHGVKTQVLRRNKDGVYGIVLKDGIFDLSALALDPKFDLKKTYWIFTGISGIDPKQAAVGSVAWARWVVDGDALREIDDRKIPKSWPYGLWAIGADKPNTLPQDPNHYGSVTDVAELSKAYPLNPTLTDWAYQISQKAKLSILKLSDKDKAEWKNYPEATKAPKIMLGETLGALRYWHGEERTQWARDWVKLWTNQKGRFVMTNEESQTNQIEMRRLDKQELIDLQRVMVLRSGSNFCLPPQGIPAEISMGNEGDGQVVAFDNNERAGEPVIKELLKHWDKYQNSIPSLAPKK</sequence>
<feature type="chain" id="PRO_5005290080" evidence="1">
    <location>
        <begin position="25"/>
        <end position="363"/>
    </location>
</feature>
<dbReference type="OrthoDB" id="2331083at2759"/>
<dbReference type="Proteomes" id="UP000036403">
    <property type="component" value="Unassembled WGS sequence"/>
</dbReference>
<evidence type="ECO:0000256" key="1">
    <source>
        <dbReference type="SAM" id="SignalP"/>
    </source>
</evidence>
<dbReference type="PANTHER" id="PTHR38643">
    <property type="entry name" value="PURINE NUCLEOSIDE PERMEASE C285.05-RELATED"/>
    <property type="match status" value="1"/>
</dbReference>
<organism evidence="2 3">
    <name type="scientific">Lasius niger</name>
    <name type="common">Black garden ant</name>
    <dbReference type="NCBI Taxonomy" id="67767"/>
    <lineage>
        <taxon>Eukaryota</taxon>
        <taxon>Metazoa</taxon>
        <taxon>Ecdysozoa</taxon>
        <taxon>Arthropoda</taxon>
        <taxon>Hexapoda</taxon>
        <taxon>Insecta</taxon>
        <taxon>Pterygota</taxon>
        <taxon>Neoptera</taxon>
        <taxon>Endopterygota</taxon>
        <taxon>Hymenoptera</taxon>
        <taxon>Apocrita</taxon>
        <taxon>Aculeata</taxon>
        <taxon>Formicoidea</taxon>
        <taxon>Formicidae</taxon>
        <taxon>Formicinae</taxon>
        <taxon>Lasius</taxon>
        <taxon>Lasius</taxon>
    </lineage>
</organism>
<dbReference type="InterPro" id="IPR009486">
    <property type="entry name" value="Pur_nuclsid_perm"/>
</dbReference>
<dbReference type="STRING" id="67767.A0A0J7KLW3"/>
<dbReference type="GO" id="GO:0005783">
    <property type="term" value="C:endoplasmic reticulum"/>
    <property type="evidence" value="ECO:0007669"/>
    <property type="project" value="TreeGrafter"/>
</dbReference>
<keyword evidence="3" id="KW-1185">Reference proteome</keyword>
<name>A0A0J7KLW3_LASNI</name>
<dbReference type="AlphaFoldDB" id="A0A0J7KLW3"/>
<evidence type="ECO:0000313" key="2">
    <source>
        <dbReference type="EMBL" id="KMQ91383.1"/>
    </source>
</evidence>
<keyword evidence="1" id="KW-0732">Signal</keyword>
<feature type="signal peptide" evidence="1">
    <location>
        <begin position="1"/>
        <end position="24"/>
    </location>
</feature>
<dbReference type="PANTHER" id="PTHR38643:SF1">
    <property type="entry name" value="PURINE NUCLEOSIDE PERMEASE C285.05-RELATED"/>
    <property type="match status" value="1"/>
</dbReference>
<comment type="caution">
    <text evidence="2">The sequence shown here is derived from an EMBL/GenBank/DDBJ whole genome shotgun (WGS) entry which is preliminary data.</text>
</comment>
<dbReference type="PIRSF" id="PIRSF013171">
    <property type="entry name" value="Pur_nuclsid_perm"/>
    <property type="match status" value="1"/>
</dbReference>
<reference evidence="2 3" key="1">
    <citation type="submission" date="2015-04" db="EMBL/GenBank/DDBJ databases">
        <title>Lasius niger genome sequencing.</title>
        <authorList>
            <person name="Konorov E.A."/>
            <person name="Nikitin M.A."/>
            <person name="Kirill M.V."/>
            <person name="Chang P."/>
        </authorList>
    </citation>
    <scope>NUCLEOTIDE SEQUENCE [LARGE SCALE GENOMIC DNA]</scope>
    <source>
        <tissue evidence="2">Whole</tissue>
    </source>
</reference>
<dbReference type="EMBL" id="LBMM01005604">
    <property type="protein sequence ID" value="KMQ91383.1"/>
    <property type="molecule type" value="Genomic_DNA"/>
</dbReference>
<evidence type="ECO:0000313" key="3">
    <source>
        <dbReference type="Proteomes" id="UP000036403"/>
    </source>
</evidence>
<dbReference type="PaxDb" id="67767-A0A0J7KLW3"/>
<dbReference type="Pfam" id="PF06516">
    <property type="entry name" value="NUP"/>
    <property type="match status" value="1"/>
</dbReference>
<protein>
    <submittedName>
        <fullName evidence="2">Purine nucleoside permease</fullName>
    </submittedName>
</protein>